<feature type="domain" description="HAT C-terminal dimerisation" evidence="2">
    <location>
        <begin position="274"/>
        <end position="337"/>
    </location>
</feature>
<name>A0A9R1XJ32_LACSA</name>
<proteinExistence type="predicted"/>
<dbReference type="AlphaFoldDB" id="A0A9R1XJ32"/>
<dbReference type="PANTHER" id="PTHR46481:SF11">
    <property type="entry name" value="ZINC FINGER BED DOMAIN-CONTAINING PROTEIN RICESLEEPER 2-LIKE"/>
    <property type="match status" value="1"/>
</dbReference>
<feature type="domain" description="hAT-like transposase RNase-H fold" evidence="3">
    <location>
        <begin position="182"/>
        <end position="227"/>
    </location>
</feature>
<evidence type="ECO:0000259" key="2">
    <source>
        <dbReference type="Pfam" id="PF05699"/>
    </source>
</evidence>
<evidence type="ECO:0000259" key="3">
    <source>
        <dbReference type="Pfam" id="PF14372"/>
    </source>
</evidence>
<dbReference type="Pfam" id="PF14372">
    <property type="entry name" value="hAT-like_RNase-H"/>
    <property type="match status" value="1"/>
</dbReference>
<dbReference type="GO" id="GO:0003677">
    <property type="term" value="F:DNA binding"/>
    <property type="evidence" value="ECO:0007669"/>
    <property type="project" value="UniProtKB-KW"/>
</dbReference>
<dbReference type="PANTHER" id="PTHR46481">
    <property type="entry name" value="ZINC FINGER BED DOMAIN-CONTAINING PROTEIN 4"/>
    <property type="match status" value="1"/>
</dbReference>
<evidence type="ECO:0000313" key="4">
    <source>
        <dbReference type="EMBL" id="KAJ0216565.1"/>
    </source>
</evidence>
<protein>
    <recommendedName>
        <fullName evidence="6">HAT C-terminal dimerisation domain-containing protein</fullName>
    </recommendedName>
</protein>
<evidence type="ECO:0000256" key="1">
    <source>
        <dbReference type="ARBA" id="ARBA00023125"/>
    </source>
</evidence>
<dbReference type="Pfam" id="PF05699">
    <property type="entry name" value="Dimer_Tnp_hAT"/>
    <property type="match status" value="1"/>
</dbReference>
<dbReference type="SUPFAM" id="SSF53098">
    <property type="entry name" value="Ribonuclease H-like"/>
    <property type="match status" value="1"/>
</dbReference>
<dbReference type="GO" id="GO:0046983">
    <property type="term" value="F:protein dimerization activity"/>
    <property type="evidence" value="ECO:0007669"/>
    <property type="project" value="InterPro"/>
</dbReference>
<evidence type="ECO:0000313" key="5">
    <source>
        <dbReference type="Proteomes" id="UP000235145"/>
    </source>
</evidence>
<comment type="caution">
    <text evidence="4">The sequence shown here is derived from an EMBL/GenBank/DDBJ whole genome shotgun (WGS) entry which is preliminary data.</text>
</comment>
<dbReference type="EMBL" id="NBSK02000003">
    <property type="protein sequence ID" value="KAJ0216565.1"/>
    <property type="molecule type" value="Genomic_DNA"/>
</dbReference>
<keyword evidence="1" id="KW-0238">DNA-binding</keyword>
<reference evidence="4 5" key="1">
    <citation type="journal article" date="2017" name="Nat. Commun.">
        <title>Genome assembly with in vitro proximity ligation data and whole-genome triplication in lettuce.</title>
        <authorList>
            <person name="Reyes-Chin-Wo S."/>
            <person name="Wang Z."/>
            <person name="Yang X."/>
            <person name="Kozik A."/>
            <person name="Arikit S."/>
            <person name="Song C."/>
            <person name="Xia L."/>
            <person name="Froenicke L."/>
            <person name="Lavelle D.O."/>
            <person name="Truco M.J."/>
            <person name="Xia R."/>
            <person name="Zhu S."/>
            <person name="Xu C."/>
            <person name="Xu H."/>
            <person name="Xu X."/>
            <person name="Cox K."/>
            <person name="Korf I."/>
            <person name="Meyers B.C."/>
            <person name="Michelmore R.W."/>
        </authorList>
    </citation>
    <scope>NUCLEOTIDE SEQUENCE [LARGE SCALE GENOMIC DNA]</scope>
    <source>
        <strain evidence="5">cv. Salinas</strain>
        <tissue evidence="4">Seedlings</tissue>
    </source>
</reference>
<organism evidence="4 5">
    <name type="scientific">Lactuca sativa</name>
    <name type="common">Garden lettuce</name>
    <dbReference type="NCBI Taxonomy" id="4236"/>
    <lineage>
        <taxon>Eukaryota</taxon>
        <taxon>Viridiplantae</taxon>
        <taxon>Streptophyta</taxon>
        <taxon>Embryophyta</taxon>
        <taxon>Tracheophyta</taxon>
        <taxon>Spermatophyta</taxon>
        <taxon>Magnoliopsida</taxon>
        <taxon>eudicotyledons</taxon>
        <taxon>Gunneridae</taxon>
        <taxon>Pentapetalae</taxon>
        <taxon>asterids</taxon>
        <taxon>campanulids</taxon>
        <taxon>Asterales</taxon>
        <taxon>Asteraceae</taxon>
        <taxon>Cichorioideae</taxon>
        <taxon>Cichorieae</taxon>
        <taxon>Lactucinae</taxon>
        <taxon>Lactuca</taxon>
    </lineage>
</organism>
<dbReference type="InterPro" id="IPR052035">
    <property type="entry name" value="ZnF_BED_domain_contain"/>
</dbReference>
<accession>A0A9R1XJ32</accession>
<dbReference type="InterPro" id="IPR008906">
    <property type="entry name" value="HATC_C_dom"/>
</dbReference>
<keyword evidence="5" id="KW-1185">Reference proteome</keyword>
<gene>
    <name evidence="4" type="ORF">LSAT_V11C300137950</name>
</gene>
<dbReference type="InterPro" id="IPR012337">
    <property type="entry name" value="RNaseH-like_sf"/>
</dbReference>
<evidence type="ECO:0008006" key="6">
    <source>
        <dbReference type="Google" id="ProtNLM"/>
    </source>
</evidence>
<sequence length="381" mass="43912">MKNTTSNQKKDYMTITSHYIDGNWKLQNQIMSLKWNFDTKLSTLTLDNCSTNDAIVDKLLGTLTTSSLILKGKIFHMRCCEHIINLIVHNGFSLITSAIENARNSVSFWTSSPKRIQYFRLFARQVGVGYQSTSSPTNSIYMTLSVALEYREVFNHLSKKDKHYICLLIEDERIWHQIWKVPHNSVIKYMASTMLVKFEKYWNVIHNVAIVLDPNYKLKLIKYKKKHDDKRGASWKRRCATNVSHGGGSTLSKSTRELDFENMLYEEDGFEKTELDGYLADKLLPNEEGFYILMWWKCNGSKFPILQKIARDILAIPISTVASESAFSMSGNKNMDELGISPKFKEGGEINFLASVVDEDEDEDEVTDSRMGTEMYMFLKI</sequence>
<dbReference type="InterPro" id="IPR025525">
    <property type="entry name" value="hAT-like_transposase_RNase-H"/>
</dbReference>
<dbReference type="Proteomes" id="UP000235145">
    <property type="component" value="Unassembled WGS sequence"/>
</dbReference>